<protein>
    <submittedName>
        <fullName evidence="2">Uncharacterized protein</fullName>
    </submittedName>
</protein>
<sequence length="142" mass="16297">MSRNSTLNFQRYASPQLSRLPVDDFAGEERCFEQGRTSKRDPRGSAPRTTTVDSKQAREQREIEKNLVRVRDEWMKVKEEMGYVKQRGELLSETLMATDRMVGVMLVELERAEENVRGLMAQNDRLLEGNAVVNALDYSVGK</sequence>
<proteinExistence type="predicted"/>
<evidence type="ECO:0000256" key="1">
    <source>
        <dbReference type="SAM" id="MobiDB-lite"/>
    </source>
</evidence>
<dbReference type="Proteomes" id="UP000287651">
    <property type="component" value="Unassembled WGS sequence"/>
</dbReference>
<gene>
    <name evidence="2" type="ORF">B296_00029311</name>
</gene>
<evidence type="ECO:0000313" key="2">
    <source>
        <dbReference type="EMBL" id="RRT76244.1"/>
    </source>
</evidence>
<feature type="region of interest" description="Disordered" evidence="1">
    <location>
        <begin position="31"/>
        <end position="60"/>
    </location>
</feature>
<evidence type="ECO:0000313" key="3">
    <source>
        <dbReference type="Proteomes" id="UP000287651"/>
    </source>
</evidence>
<name>A0A427AJ44_ENSVE</name>
<organism evidence="2 3">
    <name type="scientific">Ensete ventricosum</name>
    <name type="common">Abyssinian banana</name>
    <name type="synonym">Musa ensete</name>
    <dbReference type="NCBI Taxonomy" id="4639"/>
    <lineage>
        <taxon>Eukaryota</taxon>
        <taxon>Viridiplantae</taxon>
        <taxon>Streptophyta</taxon>
        <taxon>Embryophyta</taxon>
        <taxon>Tracheophyta</taxon>
        <taxon>Spermatophyta</taxon>
        <taxon>Magnoliopsida</taxon>
        <taxon>Liliopsida</taxon>
        <taxon>Zingiberales</taxon>
        <taxon>Musaceae</taxon>
        <taxon>Ensete</taxon>
    </lineage>
</organism>
<comment type="caution">
    <text evidence="2">The sequence shown here is derived from an EMBL/GenBank/DDBJ whole genome shotgun (WGS) entry which is preliminary data.</text>
</comment>
<accession>A0A427AJ44</accession>
<reference evidence="2 3" key="1">
    <citation type="journal article" date="2014" name="Agronomy (Basel)">
        <title>A Draft Genome Sequence for Ensete ventricosum, the Drought-Tolerant Tree Against Hunger.</title>
        <authorList>
            <person name="Harrison J."/>
            <person name="Moore K.A."/>
            <person name="Paszkiewicz K."/>
            <person name="Jones T."/>
            <person name="Grant M."/>
            <person name="Ambacheew D."/>
            <person name="Muzemil S."/>
            <person name="Studholme D.J."/>
        </authorList>
    </citation>
    <scope>NUCLEOTIDE SEQUENCE [LARGE SCALE GENOMIC DNA]</scope>
</reference>
<dbReference type="AlphaFoldDB" id="A0A427AJ44"/>
<feature type="compositionally biased region" description="Basic and acidic residues" evidence="1">
    <location>
        <begin position="31"/>
        <end position="43"/>
    </location>
</feature>
<dbReference type="EMBL" id="AMZH03002248">
    <property type="protein sequence ID" value="RRT76244.1"/>
    <property type="molecule type" value="Genomic_DNA"/>
</dbReference>